<dbReference type="WBParaSite" id="PSAMB.scaffold27size109617.g565.t1">
    <property type="protein sequence ID" value="PSAMB.scaffold27size109617.g565.t1"/>
    <property type="gene ID" value="PSAMB.scaffold27size109617.g565"/>
</dbReference>
<accession>A0A914W0Z8</accession>
<dbReference type="InterPro" id="IPR011001">
    <property type="entry name" value="Saposin-like"/>
</dbReference>
<sequence>MTQMSILAKVSIVVLLLSIPIEASNDNSFECTLCNSFASVAVDYLQQVSTLKEVNDLFALRCQKSAAAAACDAVRTTYLPQLFDHLKPDHPTQLACHQSGYCGVDHLKRNDTPQKEATCYVCTEIFDLAKAFVNLTQDEFTNRLQLACHTLDFFDSVCRQIVVEFSSQIYTMTKEEVAPQAACTRIQLCGNDTTERRQLKQEANFESDCPLCGHMVRQARALQKEDQSELSLVTALTNSCALDDSSTHCTRFITEQFGCLFHRLNSKMTAEAVCSMCLSKQCY</sequence>
<proteinExistence type="predicted"/>
<dbReference type="InterPro" id="IPR051428">
    <property type="entry name" value="Sphingo_Act-Surfact_Prot"/>
</dbReference>
<organism evidence="5 6">
    <name type="scientific">Plectus sambesii</name>
    <dbReference type="NCBI Taxonomy" id="2011161"/>
    <lineage>
        <taxon>Eukaryota</taxon>
        <taxon>Metazoa</taxon>
        <taxon>Ecdysozoa</taxon>
        <taxon>Nematoda</taxon>
        <taxon>Chromadorea</taxon>
        <taxon>Plectida</taxon>
        <taxon>Plectina</taxon>
        <taxon>Plectoidea</taxon>
        <taxon>Plectidae</taxon>
        <taxon>Plectus</taxon>
    </lineage>
</organism>
<evidence type="ECO:0000256" key="1">
    <source>
        <dbReference type="ARBA" id="ARBA00023157"/>
    </source>
</evidence>
<dbReference type="InterPro" id="IPR008138">
    <property type="entry name" value="SapB_2"/>
</dbReference>
<dbReference type="SUPFAM" id="SSF47862">
    <property type="entry name" value="Saposin"/>
    <property type="match status" value="3"/>
</dbReference>
<dbReference type="AlphaFoldDB" id="A0A914W0Z8"/>
<keyword evidence="3" id="KW-0732">Signal</keyword>
<feature type="domain" description="Saposin B-type" evidence="4">
    <location>
        <begin position="27"/>
        <end position="106"/>
    </location>
</feature>
<dbReference type="Proteomes" id="UP000887566">
    <property type="component" value="Unplaced"/>
</dbReference>
<dbReference type="InterPro" id="IPR008139">
    <property type="entry name" value="SaposinB_dom"/>
</dbReference>
<feature type="signal peptide" evidence="3">
    <location>
        <begin position="1"/>
        <end position="23"/>
    </location>
</feature>
<feature type="domain" description="Saposin B-type" evidence="4">
    <location>
        <begin position="115"/>
        <end position="193"/>
    </location>
</feature>
<dbReference type="PANTHER" id="PTHR11480">
    <property type="entry name" value="SAPOSIN-RELATED"/>
    <property type="match status" value="1"/>
</dbReference>
<dbReference type="Gene3D" id="1.10.225.10">
    <property type="entry name" value="Saposin-like"/>
    <property type="match status" value="3"/>
</dbReference>
<keyword evidence="2" id="KW-0325">Glycoprotein</keyword>
<keyword evidence="5" id="KW-1185">Reference proteome</keyword>
<evidence type="ECO:0000313" key="5">
    <source>
        <dbReference type="Proteomes" id="UP000887566"/>
    </source>
</evidence>
<keyword evidence="1" id="KW-1015">Disulfide bond</keyword>
<evidence type="ECO:0000313" key="6">
    <source>
        <dbReference type="WBParaSite" id="PSAMB.scaffold27size109617.g565.t1"/>
    </source>
</evidence>
<name>A0A914W0Z8_9BILA</name>
<feature type="chain" id="PRO_5038101155" evidence="3">
    <location>
        <begin position="24"/>
        <end position="283"/>
    </location>
</feature>
<dbReference type="Pfam" id="PF03489">
    <property type="entry name" value="SapB_2"/>
    <property type="match status" value="1"/>
</dbReference>
<evidence type="ECO:0000256" key="2">
    <source>
        <dbReference type="ARBA" id="ARBA00023180"/>
    </source>
</evidence>
<dbReference type="SMART" id="SM00741">
    <property type="entry name" value="SapB"/>
    <property type="match status" value="3"/>
</dbReference>
<dbReference type="PROSITE" id="PS50015">
    <property type="entry name" value="SAP_B"/>
    <property type="match status" value="2"/>
</dbReference>
<reference evidence="6" key="1">
    <citation type="submission" date="2022-11" db="UniProtKB">
        <authorList>
            <consortium name="WormBaseParasite"/>
        </authorList>
    </citation>
    <scope>IDENTIFICATION</scope>
</reference>
<evidence type="ECO:0000256" key="3">
    <source>
        <dbReference type="SAM" id="SignalP"/>
    </source>
</evidence>
<protein>
    <submittedName>
        <fullName evidence="6">Saposin B-type domain-containing protein</fullName>
    </submittedName>
</protein>
<evidence type="ECO:0000259" key="4">
    <source>
        <dbReference type="PROSITE" id="PS50015"/>
    </source>
</evidence>